<comment type="subcellular location">
    <subcellularLocation>
        <location evidence="1 7">Cell membrane</location>
        <topology evidence="1 7">Multi-pass membrane protein</topology>
    </subcellularLocation>
</comment>
<protein>
    <submittedName>
        <fullName evidence="9">Spermidine/putrescine ABC transporter permease</fullName>
    </submittedName>
</protein>
<gene>
    <name evidence="9" type="ORF">KTT_47450</name>
</gene>
<dbReference type="PANTHER" id="PTHR30193">
    <property type="entry name" value="ABC TRANSPORTER PERMEASE PROTEIN"/>
    <property type="match status" value="1"/>
</dbReference>
<reference evidence="10" key="1">
    <citation type="submission" date="2018-12" db="EMBL/GenBank/DDBJ databases">
        <title>Tengunoibacter tsumagoiensis gen. nov., sp. nov., Dictyobacter kobayashii sp. nov., D. alpinus sp. nov., and D. joshuensis sp. nov. and description of Dictyobacteraceae fam. nov. within the order Ktedonobacterales isolated from Tengu-no-mugimeshi.</title>
        <authorList>
            <person name="Wang C.M."/>
            <person name="Zheng Y."/>
            <person name="Sakai Y."/>
            <person name="Toyoda A."/>
            <person name="Minakuchi Y."/>
            <person name="Abe K."/>
            <person name="Yokota A."/>
            <person name="Yabe S."/>
        </authorList>
    </citation>
    <scope>NUCLEOTIDE SEQUENCE [LARGE SCALE GENOMIC DNA]</scope>
    <source>
        <strain evidence="10">Uno3</strain>
    </source>
</reference>
<evidence type="ECO:0000256" key="5">
    <source>
        <dbReference type="ARBA" id="ARBA00022989"/>
    </source>
</evidence>
<dbReference type="InterPro" id="IPR000515">
    <property type="entry name" value="MetI-like"/>
</dbReference>
<keyword evidence="2 7" id="KW-0813">Transport</keyword>
<feature type="transmembrane region" description="Helical" evidence="7">
    <location>
        <begin position="38"/>
        <end position="58"/>
    </location>
</feature>
<dbReference type="SUPFAM" id="SSF161098">
    <property type="entry name" value="MetI-like"/>
    <property type="match status" value="1"/>
</dbReference>
<dbReference type="CDD" id="cd06261">
    <property type="entry name" value="TM_PBP2"/>
    <property type="match status" value="1"/>
</dbReference>
<dbReference type="RefSeq" id="WP_126582414.1">
    <property type="nucleotide sequence ID" value="NZ_BIFR01000002.1"/>
</dbReference>
<dbReference type="Gene3D" id="1.10.3720.10">
    <property type="entry name" value="MetI-like"/>
    <property type="match status" value="1"/>
</dbReference>
<dbReference type="PANTHER" id="PTHR30193:SF41">
    <property type="entry name" value="DIACETYLCHITOBIOSE UPTAKE SYSTEM PERMEASE PROTEIN NGCF"/>
    <property type="match status" value="1"/>
</dbReference>
<dbReference type="PROSITE" id="PS50928">
    <property type="entry name" value="ABC_TM1"/>
    <property type="match status" value="1"/>
</dbReference>
<evidence type="ECO:0000259" key="8">
    <source>
        <dbReference type="PROSITE" id="PS50928"/>
    </source>
</evidence>
<organism evidence="9 10">
    <name type="scientific">Tengunoibacter tsumagoiensis</name>
    <dbReference type="NCBI Taxonomy" id="2014871"/>
    <lineage>
        <taxon>Bacteria</taxon>
        <taxon>Bacillati</taxon>
        <taxon>Chloroflexota</taxon>
        <taxon>Ktedonobacteria</taxon>
        <taxon>Ktedonobacterales</taxon>
        <taxon>Dictyobacteraceae</taxon>
        <taxon>Tengunoibacter</taxon>
    </lineage>
</organism>
<dbReference type="SUPFAM" id="SSF160964">
    <property type="entry name" value="MalF N-terminal region-like"/>
    <property type="match status" value="1"/>
</dbReference>
<comment type="caution">
    <text evidence="9">The sequence shown here is derived from an EMBL/GenBank/DDBJ whole genome shotgun (WGS) entry which is preliminary data.</text>
</comment>
<evidence type="ECO:0000313" key="10">
    <source>
        <dbReference type="Proteomes" id="UP000287352"/>
    </source>
</evidence>
<keyword evidence="10" id="KW-1185">Reference proteome</keyword>
<evidence type="ECO:0000313" key="9">
    <source>
        <dbReference type="EMBL" id="GCE14886.1"/>
    </source>
</evidence>
<comment type="similarity">
    <text evidence="7">Belongs to the binding-protein-dependent transport system permease family.</text>
</comment>
<keyword evidence="6 7" id="KW-0472">Membrane</keyword>
<sequence length="333" mass="38017">MHMSIPDDQRRGSLRGPARSQTLWQRFWKFLRSRDARGYFYIAPWVIGYVLFNIYPLLRTIYLSFTDYNLFLDPKWIGLKNYQQIFFHDTIFRTVLTNMLFYVTISTVMTIVLGLLFAVLLARNFPGNYLFRTIFYVPSLMVGISIATLFGQVFRSGEVGLANSMLGWVHLAPFNWLHSNTSPLLALVAVLLVDFWFIGGNMLIFLSGIRGINPEFYEAARIDSANAWQRFIHVTLPLLSPVIVFNVITNLIWHLQAFEIPLVFASNAGSLSTGQTLGDNNRLATFLTYIYTKSFIFGQFGYGAALSVIVFAITLVLTLIVLWIASRYTVYGD</sequence>
<evidence type="ECO:0000256" key="1">
    <source>
        <dbReference type="ARBA" id="ARBA00004651"/>
    </source>
</evidence>
<dbReference type="EMBL" id="BIFR01000002">
    <property type="protein sequence ID" value="GCE14886.1"/>
    <property type="molecule type" value="Genomic_DNA"/>
</dbReference>
<evidence type="ECO:0000256" key="3">
    <source>
        <dbReference type="ARBA" id="ARBA00022475"/>
    </source>
</evidence>
<dbReference type="GO" id="GO:0005886">
    <property type="term" value="C:plasma membrane"/>
    <property type="evidence" value="ECO:0007669"/>
    <property type="project" value="UniProtKB-SubCell"/>
</dbReference>
<evidence type="ECO:0000256" key="6">
    <source>
        <dbReference type="ARBA" id="ARBA00023136"/>
    </source>
</evidence>
<dbReference type="InterPro" id="IPR051393">
    <property type="entry name" value="ABC_transporter_permease"/>
</dbReference>
<evidence type="ECO:0000256" key="4">
    <source>
        <dbReference type="ARBA" id="ARBA00022692"/>
    </source>
</evidence>
<dbReference type="InterPro" id="IPR035906">
    <property type="entry name" value="MetI-like_sf"/>
</dbReference>
<feature type="transmembrane region" description="Helical" evidence="7">
    <location>
        <begin position="300"/>
        <end position="325"/>
    </location>
</feature>
<keyword evidence="3" id="KW-1003">Cell membrane</keyword>
<dbReference type="AlphaFoldDB" id="A0A402A776"/>
<proteinExistence type="inferred from homology"/>
<feature type="transmembrane region" description="Helical" evidence="7">
    <location>
        <begin position="230"/>
        <end position="253"/>
    </location>
</feature>
<name>A0A402A776_9CHLR</name>
<feature type="domain" description="ABC transmembrane type-1" evidence="8">
    <location>
        <begin position="96"/>
        <end position="321"/>
    </location>
</feature>
<dbReference type="OrthoDB" id="9785836at2"/>
<keyword evidence="4 7" id="KW-0812">Transmembrane</keyword>
<dbReference type="Proteomes" id="UP000287352">
    <property type="component" value="Unassembled WGS sequence"/>
</dbReference>
<keyword evidence="5 7" id="KW-1133">Transmembrane helix</keyword>
<dbReference type="Pfam" id="PF00528">
    <property type="entry name" value="BPD_transp_1"/>
    <property type="match status" value="1"/>
</dbReference>
<evidence type="ECO:0000256" key="7">
    <source>
        <dbReference type="RuleBase" id="RU363032"/>
    </source>
</evidence>
<accession>A0A402A776</accession>
<evidence type="ECO:0000256" key="2">
    <source>
        <dbReference type="ARBA" id="ARBA00022448"/>
    </source>
</evidence>
<feature type="transmembrane region" description="Helical" evidence="7">
    <location>
        <begin position="184"/>
        <end position="209"/>
    </location>
</feature>
<feature type="transmembrane region" description="Helical" evidence="7">
    <location>
        <begin position="134"/>
        <end position="154"/>
    </location>
</feature>
<feature type="transmembrane region" description="Helical" evidence="7">
    <location>
        <begin position="99"/>
        <end position="122"/>
    </location>
</feature>
<dbReference type="GO" id="GO:0055085">
    <property type="term" value="P:transmembrane transport"/>
    <property type="evidence" value="ECO:0007669"/>
    <property type="project" value="InterPro"/>
</dbReference>